<dbReference type="KEGG" id="fla:SY85_18295"/>
<dbReference type="RefSeq" id="WP_066406339.1">
    <property type="nucleotide sequence ID" value="NZ_CP011390.1"/>
</dbReference>
<comment type="similarity">
    <text evidence="4">Belongs to the cyclic nucleotide phosphodiesterase class-III family.</text>
</comment>
<dbReference type="InterPro" id="IPR004843">
    <property type="entry name" value="Calcineurin-like_PHP"/>
</dbReference>
<dbReference type="PANTHER" id="PTHR42988:SF2">
    <property type="entry name" value="CYCLIC NUCLEOTIDE PHOSPHODIESTERASE CBUA0032-RELATED"/>
    <property type="match status" value="1"/>
</dbReference>
<protein>
    <recommendedName>
        <fullName evidence="5">Calcineurin-like phosphoesterase domain-containing protein</fullName>
    </recommendedName>
</protein>
<keyword evidence="2" id="KW-0378">Hydrolase</keyword>
<keyword evidence="3" id="KW-0408">Iron</keyword>
<dbReference type="Gene3D" id="3.60.21.10">
    <property type="match status" value="1"/>
</dbReference>
<keyword evidence="7" id="KW-1185">Reference proteome</keyword>
<sequence>MKKVAFISDIHLDEEFPLQNNVDPRKNWLLLLNDIRSKQINEIIFGGDIGEADSHKWFFDTLKDFKIKVILGNHDSFNAVIKHLPINLPYTSNELYYSEEDDFFIYIYLDSSSDRISDAQLDWFKKELFTSKKIVIFIHHPLLTIDTAVDKLYPLQNRAQVIHLLENCINEVTVFCAHYHMADNREYKNIRQFVVPAASFQVIKEAQDISIDTKNFGYSVLLFNKENVHSEIMMQVSS</sequence>
<dbReference type="EMBL" id="CP011390">
    <property type="protein sequence ID" value="ANE52152.1"/>
    <property type="molecule type" value="Genomic_DNA"/>
</dbReference>
<evidence type="ECO:0000256" key="1">
    <source>
        <dbReference type="ARBA" id="ARBA00022723"/>
    </source>
</evidence>
<feature type="domain" description="Calcineurin-like phosphoesterase" evidence="5">
    <location>
        <begin position="3"/>
        <end position="150"/>
    </location>
</feature>
<evidence type="ECO:0000313" key="7">
    <source>
        <dbReference type="Proteomes" id="UP000077177"/>
    </source>
</evidence>
<gene>
    <name evidence="6" type="ORF">SY85_18295</name>
</gene>
<evidence type="ECO:0000256" key="2">
    <source>
        <dbReference type="ARBA" id="ARBA00022801"/>
    </source>
</evidence>
<dbReference type="Pfam" id="PF00149">
    <property type="entry name" value="Metallophos"/>
    <property type="match status" value="1"/>
</dbReference>
<dbReference type="GO" id="GO:0046872">
    <property type="term" value="F:metal ion binding"/>
    <property type="evidence" value="ECO:0007669"/>
    <property type="project" value="UniProtKB-KW"/>
</dbReference>
<evidence type="ECO:0000259" key="5">
    <source>
        <dbReference type="Pfam" id="PF00149"/>
    </source>
</evidence>
<dbReference type="OrthoDB" id="651281at2"/>
<reference evidence="7" key="1">
    <citation type="submission" date="2015-01" db="EMBL/GenBank/DDBJ databases">
        <title>Flavisolibacter sp./LCS9/ whole genome sequencing.</title>
        <authorList>
            <person name="Kim M.K."/>
            <person name="Srinivasan S."/>
            <person name="Lee J.-J."/>
        </authorList>
    </citation>
    <scope>NUCLEOTIDE SEQUENCE [LARGE SCALE GENOMIC DNA]</scope>
    <source>
        <strain evidence="7">LCS9</strain>
    </source>
</reference>
<dbReference type="Proteomes" id="UP000077177">
    <property type="component" value="Chromosome"/>
</dbReference>
<accession>A0A172TYU1</accession>
<dbReference type="PANTHER" id="PTHR42988">
    <property type="entry name" value="PHOSPHOHYDROLASE"/>
    <property type="match status" value="1"/>
</dbReference>
<reference evidence="6 7" key="2">
    <citation type="journal article" date="2016" name="Int. J. Syst. Evol. Microbiol.">
        <title>Flavisolibacter tropicus sp. nov., isolated from tropical soil.</title>
        <authorList>
            <person name="Lee J.J."/>
            <person name="Kang M.S."/>
            <person name="Kim G.S."/>
            <person name="Lee C.S."/>
            <person name="Lim S."/>
            <person name="Lee J."/>
            <person name="Roh S.H."/>
            <person name="Kang H."/>
            <person name="Ha J.M."/>
            <person name="Bae S."/>
            <person name="Jung H.Y."/>
            <person name="Kim M.K."/>
        </authorList>
    </citation>
    <scope>NUCLEOTIDE SEQUENCE [LARGE SCALE GENOMIC DNA]</scope>
    <source>
        <strain evidence="6 7">LCS9</strain>
    </source>
</reference>
<name>A0A172TYU1_9BACT</name>
<keyword evidence="1" id="KW-0479">Metal-binding</keyword>
<proteinExistence type="inferred from homology"/>
<dbReference type="STRING" id="1492898.SY85_18295"/>
<dbReference type="AlphaFoldDB" id="A0A172TYU1"/>
<dbReference type="InterPro" id="IPR029052">
    <property type="entry name" value="Metallo-depent_PP-like"/>
</dbReference>
<evidence type="ECO:0000256" key="4">
    <source>
        <dbReference type="ARBA" id="ARBA00025742"/>
    </source>
</evidence>
<organism evidence="6 7">
    <name type="scientific">Flavisolibacter tropicus</name>
    <dbReference type="NCBI Taxonomy" id="1492898"/>
    <lineage>
        <taxon>Bacteria</taxon>
        <taxon>Pseudomonadati</taxon>
        <taxon>Bacteroidota</taxon>
        <taxon>Chitinophagia</taxon>
        <taxon>Chitinophagales</taxon>
        <taxon>Chitinophagaceae</taxon>
        <taxon>Flavisolibacter</taxon>
    </lineage>
</organism>
<evidence type="ECO:0000256" key="3">
    <source>
        <dbReference type="ARBA" id="ARBA00023004"/>
    </source>
</evidence>
<dbReference type="InterPro" id="IPR050884">
    <property type="entry name" value="CNP_phosphodiesterase-III"/>
</dbReference>
<dbReference type="GO" id="GO:0016787">
    <property type="term" value="F:hydrolase activity"/>
    <property type="evidence" value="ECO:0007669"/>
    <property type="project" value="UniProtKB-KW"/>
</dbReference>
<evidence type="ECO:0000313" key="6">
    <source>
        <dbReference type="EMBL" id="ANE52152.1"/>
    </source>
</evidence>
<dbReference type="SUPFAM" id="SSF56300">
    <property type="entry name" value="Metallo-dependent phosphatases"/>
    <property type="match status" value="1"/>
</dbReference>